<keyword evidence="2" id="KW-0808">Transferase</keyword>
<dbReference type="EMBL" id="WTVH01000005">
    <property type="protein sequence ID" value="NMF92463.1"/>
    <property type="molecule type" value="Genomic_DNA"/>
</dbReference>
<dbReference type="Pfam" id="PF01075">
    <property type="entry name" value="Glyco_transf_9"/>
    <property type="match status" value="1"/>
</dbReference>
<name>A0ABX1MXJ3_9RHOO</name>
<sequence length="376" mass="40729">MTGPMNATWREPVPGVASIAVLRPNQVGDFMFALPALAALRKTYPAARIVYLGRAWHQEFLESRTPLIDEVVVLPPIPGVGAPPDAVVDEDAVESACEALRRRNFDIAFQFYGGGRHSNPFVRRLGARLTVGVRDGDAEPLDRWLPYVPWHNERLRLLETVGLAGAPPVDLQPLLPVLARDRAELAKRLRLPAERPLVVLSPGATDPRRIWPVEKFAAVADEFVRMGACVVVQGGGPDDRRLTASVIAAMSEPAIDAGGLLTLDGLAALLHRARLVIASDSGPLQMAQAVGTLAAGIYWFVNLLVSGPLTSYQNRCAASLRRACPVCGQDNLTRRCKHDPSFVDDVSIEEVRALALELWSLGEGASSESMLPAILR</sequence>
<dbReference type="Gene3D" id="3.40.50.2000">
    <property type="entry name" value="Glycogen Phosphorylase B"/>
    <property type="match status" value="2"/>
</dbReference>
<dbReference type="Proteomes" id="UP000601990">
    <property type="component" value="Unassembled WGS sequence"/>
</dbReference>
<evidence type="ECO:0000313" key="4">
    <source>
        <dbReference type="Proteomes" id="UP000601990"/>
    </source>
</evidence>
<organism evidence="3 4">
    <name type="scientific">Aromatoleum buckelii</name>
    <dbReference type="NCBI Taxonomy" id="200254"/>
    <lineage>
        <taxon>Bacteria</taxon>
        <taxon>Pseudomonadati</taxon>
        <taxon>Pseudomonadota</taxon>
        <taxon>Betaproteobacteria</taxon>
        <taxon>Rhodocyclales</taxon>
        <taxon>Rhodocyclaceae</taxon>
        <taxon>Aromatoleum</taxon>
    </lineage>
</organism>
<comment type="caution">
    <text evidence="3">The sequence shown here is derived from an EMBL/GenBank/DDBJ whole genome shotgun (WGS) entry which is preliminary data.</text>
</comment>
<evidence type="ECO:0000256" key="2">
    <source>
        <dbReference type="ARBA" id="ARBA00022679"/>
    </source>
</evidence>
<dbReference type="SUPFAM" id="SSF53756">
    <property type="entry name" value="UDP-Glycosyltransferase/glycogen phosphorylase"/>
    <property type="match status" value="1"/>
</dbReference>
<accession>A0ABX1MXJ3</accession>
<evidence type="ECO:0000313" key="3">
    <source>
        <dbReference type="EMBL" id="NMF92463.1"/>
    </source>
</evidence>
<dbReference type="InterPro" id="IPR002201">
    <property type="entry name" value="Glyco_trans_9"/>
</dbReference>
<proteinExistence type="predicted"/>
<dbReference type="PANTHER" id="PTHR30160">
    <property type="entry name" value="TETRAACYLDISACCHARIDE 4'-KINASE-RELATED"/>
    <property type="match status" value="1"/>
</dbReference>
<evidence type="ECO:0000256" key="1">
    <source>
        <dbReference type="ARBA" id="ARBA00022676"/>
    </source>
</evidence>
<protein>
    <submittedName>
        <fullName evidence="3">Glycosyltransferase family 9 protein</fullName>
    </submittedName>
</protein>
<dbReference type="InterPro" id="IPR051199">
    <property type="entry name" value="LPS_LOS_Heptosyltrfase"/>
</dbReference>
<keyword evidence="4" id="KW-1185">Reference proteome</keyword>
<dbReference type="CDD" id="cd03789">
    <property type="entry name" value="GT9_LPS_heptosyltransferase"/>
    <property type="match status" value="1"/>
</dbReference>
<gene>
    <name evidence="3" type="ORF">GO608_03870</name>
</gene>
<keyword evidence="1" id="KW-0328">Glycosyltransferase</keyword>
<reference evidence="3" key="1">
    <citation type="submission" date="2019-12" db="EMBL/GenBank/DDBJ databases">
        <title>Comparative genomics gives insights into the taxonomy of the Azoarcus-Aromatoleum group and reveals separate origins of nif in the plant-associated Azoarcus and non-plant-associated Aromatoleum sub-groups.</title>
        <authorList>
            <person name="Lafos M."/>
            <person name="Maluk M."/>
            <person name="Batista M."/>
            <person name="Junghare M."/>
            <person name="Carmona M."/>
            <person name="Faoro H."/>
            <person name="Cruz L.M."/>
            <person name="Battistoni F."/>
            <person name="De Souza E."/>
            <person name="Pedrosa F."/>
            <person name="Chen W.-M."/>
            <person name="Poole P.S."/>
            <person name="Dixon R.A."/>
            <person name="James E.K."/>
        </authorList>
    </citation>
    <scope>NUCLEOTIDE SEQUENCE</scope>
    <source>
        <strain evidence="3">U120</strain>
    </source>
</reference>